<dbReference type="Gene3D" id="3.40.50.450">
    <property type="match status" value="1"/>
</dbReference>
<accession>A0A4R9JZQ3</accession>
<dbReference type="PANTHER" id="PTHR43022">
    <property type="entry name" value="PROTEIN SMF"/>
    <property type="match status" value="1"/>
</dbReference>
<keyword evidence="4" id="KW-1185">Reference proteome</keyword>
<protein>
    <submittedName>
        <fullName evidence="3">DNA-processing protein DprA</fullName>
    </submittedName>
</protein>
<dbReference type="AlphaFoldDB" id="A0A4R9JZQ3"/>
<proteinExistence type="inferred from homology"/>
<dbReference type="PANTHER" id="PTHR43022:SF1">
    <property type="entry name" value="PROTEIN SMF"/>
    <property type="match status" value="1"/>
</dbReference>
<dbReference type="InterPro" id="IPR057666">
    <property type="entry name" value="DrpA_SLOG"/>
</dbReference>
<organism evidence="3 4">
    <name type="scientific">Leptospira ognonensis</name>
    <dbReference type="NCBI Taxonomy" id="2484945"/>
    <lineage>
        <taxon>Bacteria</taxon>
        <taxon>Pseudomonadati</taxon>
        <taxon>Spirochaetota</taxon>
        <taxon>Spirochaetia</taxon>
        <taxon>Leptospirales</taxon>
        <taxon>Leptospiraceae</taxon>
        <taxon>Leptospira</taxon>
    </lineage>
</organism>
<gene>
    <name evidence="3" type="ORF">EHQ58_15125</name>
</gene>
<sequence>MPSLLDVYDPAYPSLLREIYDPPLVLSYLGNLSLLKKHHIAIVGTRKASQISLLATKLLVLKLREHIPKLSIVSGLALGIDRRSFEVAMSEGISVIGILGTSIEEEYPPGNRDLYKQIKSSTNALLLSEFIFPTEPARWTFPKRNRLISGLVTDVYIMESGKKSGTLSTAMSALSQNREIHVFDHELQFDNEGGKQLLSDGAESLDWSVLADGIGKIETPNFFGENLLVSEEWKKLAESERSFKRKKNITPLGRGAYFVEFI</sequence>
<comment type="similarity">
    <text evidence="1">Belongs to the DprA/Smf family.</text>
</comment>
<dbReference type="EMBL" id="RQGD01000039">
    <property type="protein sequence ID" value="TGL57118.1"/>
    <property type="molecule type" value="Genomic_DNA"/>
</dbReference>
<dbReference type="OrthoDB" id="9785707at2"/>
<dbReference type="GO" id="GO:0009294">
    <property type="term" value="P:DNA-mediated transformation"/>
    <property type="evidence" value="ECO:0007669"/>
    <property type="project" value="InterPro"/>
</dbReference>
<feature type="domain" description="Smf/DprA SLOG" evidence="2">
    <location>
        <begin position="6"/>
        <end position="205"/>
    </location>
</feature>
<dbReference type="RefSeq" id="WP_135624746.1">
    <property type="nucleotide sequence ID" value="NZ_RQGD01000039.1"/>
</dbReference>
<dbReference type="SUPFAM" id="SSF102405">
    <property type="entry name" value="MCP/YpsA-like"/>
    <property type="match status" value="1"/>
</dbReference>
<dbReference type="Proteomes" id="UP000297693">
    <property type="component" value="Unassembled WGS sequence"/>
</dbReference>
<evidence type="ECO:0000256" key="1">
    <source>
        <dbReference type="ARBA" id="ARBA00006525"/>
    </source>
</evidence>
<evidence type="ECO:0000259" key="2">
    <source>
        <dbReference type="Pfam" id="PF02481"/>
    </source>
</evidence>
<evidence type="ECO:0000313" key="4">
    <source>
        <dbReference type="Proteomes" id="UP000297693"/>
    </source>
</evidence>
<evidence type="ECO:0000313" key="3">
    <source>
        <dbReference type="EMBL" id="TGL57118.1"/>
    </source>
</evidence>
<dbReference type="Pfam" id="PF02481">
    <property type="entry name" value="DNA_processg_A"/>
    <property type="match status" value="1"/>
</dbReference>
<reference evidence="3" key="1">
    <citation type="journal article" date="2019" name="PLoS Negl. Trop. Dis.">
        <title>Revisiting the worldwide diversity of Leptospira species in the environment.</title>
        <authorList>
            <person name="Vincent A.T."/>
            <person name="Schiettekatte O."/>
            <person name="Bourhy P."/>
            <person name="Veyrier F.J."/>
            <person name="Picardeau M."/>
        </authorList>
    </citation>
    <scope>NUCLEOTIDE SEQUENCE [LARGE SCALE GENOMIC DNA]</scope>
    <source>
        <strain evidence="3">201702476</strain>
    </source>
</reference>
<dbReference type="InterPro" id="IPR003488">
    <property type="entry name" value="DprA"/>
</dbReference>
<comment type="caution">
    <text evidence="3">The sequence shown here is derived from an EMBL/GenBank/DDBJ whole genome shotgun (WGS) entry which is preliminary data.</text>
</comment>
<name>A0A4R9JZQ3_9LEPT</name>